<comment type="similarity">
    <text evidence="3">Belongs to the UreF family.</text>
</comment>
<organism evidence="4 5">
    <name type="scientific">Maritimibacter harenae</name>
    <dbReference type="NCBI Taxonomy" id="2606218"/>
    <lineage>
        <taxon>Bacteria</taxon>
        <taxon>Pseudomonadati</taxon>
        <taxon>Pseudomonadota</taxon>
        <taxon>Alphaproteobacteria</taxon>
        <taxon>Rhodobacterales</taxon>
        <taxon>Roseobacteraceae</taxon>
        <taxon>Maritimibacter</taxon>
    </lineage>
</organism>
<dbReference type="RefSeq" id="WP_161351566.1">
    <property type="nucleotide sequence ID" value="NZ_WTUX01000012.1"/>
</dbReference>
<comment type="subunit">
    <text evidence="3">UreD, UreF and UreG form a complex that acts as a GTP-hydrolysis-dependent molecular chaperone, activating the urease apoprotein by helping to assemble the nickel containing metallocenter of UreC. The UreE protein probably delivers the nickel.</text>
</comment>
<evidence type="ECO:0000256" key="3">
    <source>
        <dbReference type="HAMAP-Rule" id="MF_01385"/>
    </source>
</evidence>
<keyword evidence="1 3" id="KW-0996">Nickel insertion</keyword>
<keyword evidence="5" id="KW-1185">Reference proteome</keyword>
<dbReference type="AlphaFoldDB" id="A0A845M1J8"/>
<accession>A0A845M1J8</accession>
<sequence>MRTDAVLTLNQWLSPAFPVGAFTYSHGLEAAFEAGWITSAADLETWLTDLLTLGSANADAHFVAAAYHGRAALSEIDAAARAFAPCRERLLEAEAQGRAFCDVVGHVWDADLAGLTYPVALGRAAAIEELPLDLALTLYLQAFVSNLVSAAQRLGPIGQTEAQTVIRALAPVCAETAAEAADGELTHIASSSFLSDIAAMKHETQRSRIFRT</sequence>
<evidence type="ECO:0000256" key="2">
    <source>
        <dbReference type="ARBA" id="ARBA00023186"/>
    </source>
</evidence>
<dbReference type="InterPro" id="IPR002639">
    <property type="entry name" value="UreF"/>
</dbReference>
<name>A0A845M1J8_9RHOB</name>
<dbReference type="InterPro" id="IPR038277">
    <property type="entry name" value="UreF_sf"/>
</dbReference>
<comment type="caution">
    <text evidence="4">The sequence shown here is derived from an EMBL/GenBank/DDBJ whole genome shotgun (WGS) entry which is preliminary data.</text>
</comment>
<evidence type="ECO:0000313" key="5">
    <source>
        <dbReference type="Proteomes" id="UP000467322"/>
    </source>
</evidence>
<dbReference type="Proteomes" id="UP000467322">
    <property type="component" value="Unassembled WGS sequence"/>
</dbReference>
<keyword evidence="2 3" id="KW-0143">Chaperone</keyword>
<dbReference type="GO" id="GO:0005737">
    <property type="term" value="C:cytoplasm"/>
    <property type="evidence" value="ECO:0007669"/>
    <property type="project" value="UniProtKB-SubCell"/>
</dbReference>
<gene>
    <name evidence="3" type="primary">ureF</name>
    <name evidence="4" type="ORF">GQE99_10510</name>
</gene>
<dbReference type="PANTHER" id="PTHR33620:SF1">
    <property type="entry name" value="UREASE ACCESSORY PROTEIN F"/>
    <property type="match status" value="1"/>
</dbReference>
<reference evidence="4 5" key="1">
    <citation type="submission" date="2019-12" db="EMBL/GenBank/DDBJ databases">
        <title>Maritimibacter sp. nov. sp. isolated from sea sand.</title>
        <authorList>
            <person name="Kim J."/>
            <person name="Jeong S.E."/>
            <person name="Jung H.S."/>
            <person name="Jeon C.O."/>
        </authorList>
    </citation>
    <scope>NUCLEOTIDE SEQUENCE [LARGE SCALE GENOMIC DNA]</scope>
    <source>
        <strain evidence="4 5">DP07</strain>
    </source>
</reference>
<dbReference type="GO" id="GO:0016151">
    <property type="term" value="F:nickel cation binding"/>
    <property type="evidence" value="ECO:0007669"/>
    <property type="project" value="UniProtKB-UniRule"/>
</dbReference>
<dbReference type="PANTHER" id="PTHR33620">
    <property type="entry name" value="UREASE ACCESSORY PROTEIN F"/>
    <property type="match status" value="1"/>
</dbReference>
<comment type="function">
    <text evidence="3">Required for maturation of urease via the functional incorporation of the urease nickel metallocenter.</text>
</comment>
<dbReference type="Pfam" id="PF01730">
    <property type="entry name" value="UreF"/>
    <property type="match status" value="1"/>
</dbReference>
<dbReference type="HAMAP" id="MF_01385">
    <property type="entry name" value="UreF"/>
    <property type="match status" value="1"/>
</dbReference>
<dbReference type="PIRSF" id="PIRSF009467">
    <property type="entry name" value="Ureas_acces_UreF"/>
    <property type="match status" value="1"/>
</dbReference>
<comment type="subcellular location">
    <subcellularLocation>
        <location evidence="3">Cytoplasm</location>
    </subcellularLocation>
</comment>
<proteinExistence type="inferred from homology"/>
<protein>
    <recommendedName>
        <fullName evidence="3">Urease accessory protein UreF</fullName>
    </recommendedName>
</protein>
<dbReference type="EMBL" id="WTUX01000012">
    <property type="protein sequence ID" value="MZR13446.1"/>
    <property type="molecule type" value="Genomic_DNA"/>
</dbReference>
<keyword evidence="3" id="KW-0963">Cytoplasm</keyword>
<evidence type="ECO:0000256" key="1">
    <source>
        <dbReference type="ARBA" id="ARBA00022988"/>
    </source>
</evidence>
<dbReference type="Gene3D" id="1.10.4190.10">
    <property type="entry name" value="Urease accessory protein UreF"/>
    <property type="match status" value="1"/>
</dbReference>
<evidence type="ECO:0000313" key="4">
    <source>
        <dbReference type="EMBL" id="MZR13446.1"/>
    </source>
</evidence>